<evidence type="ECO:0000313" key="4">
    <source>
        <dbReference type="Proteomes" id="UP000799429"/>
    </source>
</evidence>
<reference evidence="3" key="1">
    <citation type="journal article" date="2020" name="Stud. Mycol.">
        <title>101 Dothideomycetes genomes: a test case for predicting lifestyles and emergence of pathogens.</title>
        <authorList>
            <person name="Haridas S."/>
            <person name="Albert R."/>
            <person name="Binder M."/>
            <person name="Bloem J."/>
            <person name="Labutti K."/>
            <person name="Salamov A."/>
            <person name="Andreopoulos B."/>
            <person name="Baker S."/>
            <person name="Barry K."/>
            <person name="Bills G."/>
            <person name="Bluhm B."/>
            <person name="Cannon C."/>
            <person name="Castanera R."/>
            <person name="Culley D."/>
            <person name="Daum C."/>
            <person name="Ezra D."/>
            <person name="Gonzalez J."/>
            <person name="Henrissat B."/>
            <person name="Kuo A."/>
            <person name="Liang C."/>
            <person name="Lipzen A."/>
            <person name="Lutzoni F."/>
            <person name="Magnuson J."/>
            <person name="Mondo S."/>
            <person name="Nolan M."/>
            <person name="Ohm R."/>
            <person name="Pangilinan J."/>
            <person name="Park H.-J."/>
            <person name="Ramirez L."/>
            <person name="Alfaro M."/>
            <person name="Sun H."/>
            <person name="Tritt A."/>
            <person name="Yoshinaga Y."/>
            <person name="Zwiers L.-H."/>
            <person name="Turgeon B."/>
            <person name="Goodwin S."/>
            <person name="Spatafora J."/>
            <person name="Crous P."/>
            <person name="Grigoriev I."/>
        </authorList>
    </citation>
    <scope>NUCLEOTIDE SEQUENCE</scope>
    <source>
        <strain evidence="3">CBS 101060</strain>
    </source>
</reference>
<dbReference type="PANTHER" id="PTHR44229:SF4">
    <property type="entry name" value="15-HYDROXYPROSTAGLANDIN DEHYDROGENASE [NAD(+)]"/>
    <property type="match status" value="1"/>
</dbReference>
<dbReference type="Gene3D" id="3.40.50.720">
    <property type="entry name" value="NAD(P)-binding Rossmann-like Domain"/>
    <property type="match status" value="1"/>
</dbReference>
<keyword evidence="4" id="KW-1185">Reference proteome</keyword>
<dbReference type="PANTHER" id="PTHR44229">
    <property type="entry name" value="15-HYDROXYPROSTAGLANDIN DEHYDROGENASE [NAD(+)]"/>
    <property type="match status" value="1"/>
</dbReference>
<dbReference type="OrthoDB" id="498125at2759"/>
<dbReference type="CDD" id="cd05233">
    <property type="entry name" value="SDR_c"/>
    <property type="match status" value="1"/>
</dbReference>
<evidence type="ECO:0000313" key="3">
    <source>
        <dbReference type="EMBL" id="KAF2835333.1"/>
    </source>
</evidence>
<accession>A0A9P4VLA3</accession>
<dbReference type="InterPro" id="IPR002347">
    <property type="entry name" value="SDR_fam"/>
</dbReference>
<proteinExistence type="inferred from homology"/>
<dbReference type="GO" id="GO:0016616">
    <property type="term" value="F:oxidoreductase activity, acting on the CH-OH group of donors, NAD or NADP as acceptor"/>
    <property type="evidence" value="ECO:0007669"/>
    <property type="project" value="TreeGrafter"/>
</dbReference>
<evidence type="ECO:0000256" key="1">
    <source>
        <dbReference type="ARBA" id="ARBA00006484"/>
    </source>
</evidence>
<sequence length="259" mass="27754">MLSSVKTAIITGSAQGVGFCIAKDLAKRGYKVVISDIDTEKGSQAATEVNKNHGDGTAVFIPCDLTRTEDIDNLLNSTVEKLGGFSVLVNNAGFLRAPFLAISPKDIQDTIGINLTAPIYATQQCIKLWNENPEQNGQVVTVTSSSSFKTYASISAYGAAKAGAAQFTFASRAFGPRIRINAVAPTAIATNFENNKMRVQTDKVGAGYTPEPEMRAMGLNRLQPEDVANGVVRCIEDDSMYGQVLYLDAIEGMKIHSSF</sequence>
<dbReference type="AlphaFoldDB" id="A0A9P4VLA3"/>
<keyword evidence="2" id="KW-0560">Oxidoreductase</keyword>
<organism evidence="3 4">
    <name type="scientific">Patellaria atrata CBS 101060</name>
    <dbReference type="NCBI Taxonomy" id="1346257"/>
    <lineage>
        <taxon>Eukaryota</taxon>
        <taxon>Fungi</taxon>
        <taxon>Dikarya</taxon>
        <taxon>Ascomycota</taxon>
        <taxon>Pezizomycotina</taxon>
        <taxon>Dothideomycetes</taxon>
        <taxon>Dothideomycetes incertae sedis</taxon>
        <taxon>Patellariales</taxon>
        <taxon>Patellariaceae</taxon>
        <taxon>Patellaria</taxon>
    </lineage>
</organism>
<name>A0A9P4VLA3_9PEZI</name>
<dbReference type="InterPro" id="IPR036291">
    <property type="entry name" value="NAD(P)-bd_dom_sf"/>
</dbReference>
<dbReference type="SUPFAM" id="SSF51735">
    <property type="entry name" value="NAD(P)-binding Rossmann-fold domains"/>
    <property type="match status" value="1"/>
</dbReference>
<dbReference type="GO" id="GO:0005737">
    <property type="term" value="C:cytoplasm"/>
    <property type="evidence" value="ECO:0007669"/>
    <property type="project" value="TreeGrafter"/>
</dbReference>
<protein>
    <submittedName>
        <fullName evidence="3">NADP(+)-dependent dehydrogenase</fullName>
    </submittedName>
</protein>
<evidence type="ECO:0000256" key="2">
    <source>
        <dbReference type="ARBA" id="ARBA00023002"/>
    </source>
</evidence>
<dbReference type="EMBL" id="MU006109">
    <property type="protein sequence ID" value="KAF2835333.1"/>
    <property type="molecule type" value="Genomic_DNA"/>
</dbReference>
<dbReference type="Proteomes" id="UP000799429">
    <property type="component" value="Unassembled WGS sequence"/>
</dbReference>
<dbReference type="Pfam" id="PF00106">
    <property type="entry name" value="adh_short"/>
    <property type="match status" value="1"/>
</dbReference>
<comment type="caution">
    <text evidence="3">The sequence shown here is derived from an EMBL/GenBank/DDBJ whole genome shotgun (WGS) entry which is preliminary data.</text>
</comment>
<dbReference type="PRINTS" id="PR00081">
    <property type="entry name" value="GDHRDH"/>
</dbReference>
<gene>
    <name evidence="3" type="ORF">M501DRAFT_942222</name>
</gene>
<comment type="similarity">
    <text evidence="1">Belongs to the short-chain dehydrogenases/reductases (SDR) family.</text>
</comment>